<accession>A0ABR8VJU0</accession>
<dbReference type="GO" id="GO:0016301">
    <property type="term" value="F:kinase activity"/>
    <property type="evidence" value="ECO:0007669"/>
    <property type="project" value="UniProtKB-KW"/>
</dbReference>
<dbReference type="EMBL" id="JACSPV010000010">
    <property type="protein sequence ID" value="MBD8005023.1"/>
    <property type="molecule type" value="Genomic_DNA"/>
</dbReference>
<evidence type="ECO:0000313" key="2">
    <source>
        <dbReference type="Proteomes" id="UP000648182"/>
    </source>
</evidence>
<dbReference type="Proteomes" id="UP000648182">
    <property type="component" value="Unassembled WGS sequence"/>
</dbReference>
<keyword evidence="1" id="KW-0808">Transferase</keyword>
<dbReference type="SUPFAM" id="SSF56112">
    <property type="entry name" value="Protein kinase-like (PK-like)"/>
    <property type="match status" value="1"/>
</dbReference>
<sequence>MNFYKKLAESVQIQYINGKPMVVGQADSLKLIGVGRSAFVFLINNTTKAMKIFFPGLNNIALEEAYIYQIIKDIDFFPNIYGSGLNYIVIDYVEGYTLFECLTLGIPISEKEINEVDFALYLARKKGLNPSDVHLRNIIITPNGSIKVIDVARFRQSQKCPQWEDIKSAFSYFYLKPYFPKKFPAFLLNGIAYLYKKIYKKRLLSFYLRKAQAP</sequence>
<dbReference type="InterPro" id="IPR011009">
    <property type="entry name" value="Kinase-like_dom_sf"/>
</dbReference>
<organism evidence="1 2">
    <name type="scientific">Bacillus norwichensis</name>
    <dbReference type="NCBI Taxonomy" id="2762217"/>
    <lineage>
        <taxon>Bacteria</taxon>
        <taxon>Bacillati</taxon>
        <taxon>Bacillota</taxon>
        <taxon>Bacilli</taxon>
        <taxon>Bacillales</taxon>
        <taxon>Bacillaceae</taxon>
        <taxon>Bacillus</taxon>
    </lineage>
</organism>
<protein>
    <submittedName>
        <fullName evidence="1">Protein kinase family protein</fullName>
    </submittedName>
</protein>
<keyword evidence="1" id="KW-0418">Kinase</keyword>
<reference evidence="1 2" key="1">
    <citation type="submission" date="2020-08" db="EMBL/GenBank/DDBJ databases">
        <title>A Genomic Blueprint of the Chicken Gut Microbiome.</title>
        <authorList>
            <person name="Gilroy R."/>
            <person name="Ravi A."/>
            <person name="Getino M."/>
            <person name="Pursley I."/>
            <person name="Horton D.L."/>
            <person name="Alikhan N.-F."/>
            <person name="Baker D."/>
            <person name="Gharbi K."/>
            <person name="Hall N."/>
            <person name="Watson M."/>
            <person name="Adriaenssens E.M."/>
            <person name="Foster-Nyarko E."/>
            <person name="Jarju S."/>
            <person name="Secka A."/>
            <person name="Antonio M."/>
            <person name="Oren A."/>
            <person name="Chaudhuri R."/>
            <person name="La Ragione R.M."/>
            <person name="Hildebrand F."/>
            <person name="Pallen M.J."/>
        </authorList>
    </citation>
    <scope>NUCLEOTIDE SEQUENCE [LARGE SCALE GENOMIC DNA]</scope>
    <source>
        <strain evidence="1 2">Sa1BUA2</strain>
    </source>
</reference>
<evidence type="ECO:0000313" key="1">
    <source>
        <dbReference type="EMBL" id="MBD8005023.1"/>
    </source>
</evidence>
<keyword evidence="2" id="KW-1185">Reference proteome</keyword>
<comment type="caution">
    <text evidence="1">The sequence shown here is derived from an EMBL/GenBank/DDBJ whole genome shotgun (WGS) entry which is preliminary data.</text>
</comment>
<gene>
    <name evidence="1" type="ORF">H9631_08010</name>
</gene>
<proteinExistence type="predicted"/>
<name>A0ABR8VJU0_9BACI</name>